<evidence type="ECO:0000313" key="3">
    <source>
        <dbReference type="EMBL" id="MBK1783963.1"/>
    </source>
</evidence>
<dbReference type="Proteomes" id="UP000635245">
    <property type="component" value="Unassembled WGS sequence"/>
</dbReference>
<dbReference type="GO" id="GO:0047661">
    <property type="term" value="F:amino-acid racemase activity"/>
    <property type="evidence" value="ECO:0007669"/>
    <property type="project" value="InterPro"/>
</dbReference>
<comment type="caution">
    <text evidence="3">The sequence shown here is derived from an EMBL/GenBank/DDBJ whole genome shotgun (WGS) entry which is preliminary data.</text>
</comment>
<evidence type="ECO:0000313" key="4">
    <source>
        <dbReference type="Proteomes" id="UP000635245"/>
    </source>
</evidence>
<evidence type="ECO:0008006" key="5">
    <source>
        <dbReference type="Google" id="ProtNLM"/>
    </source>
</evidence>
<sequence>MSGHRPLVALIHATPAAMAPAAAAFADAFPAVRLWNLLDDTLVADAERAGGLTAALRTRMRTLIGYAIDGGADAVVLSCSMFGPVAAEQYDVPVLSSDAALFDAVARLAPGRATVLGPFPAATEDTVARLRAHLGHSTTVSGVVVAGVREALASGQPARAGELIAAAATDAGHADVLVLGQFSLAPARDEAQAALPIPVFSSPHLAAQALRARLGGDATP</sequence>
<dbReference type="InterPro" id="IPR053714">
    <property type="entry name" value="Iso_Racemase_Enz_sf"/>
</dbReference>
<dbReference type="AlphaFoldDB" id="A0A934QQ13"/>
<proteinExistence type="inferred from homology"/>
<feature type="chain" id="PRO_5038919401" description="Asp/Glu racemase" evidence="2">
    <location>
        <begin position="20"/>
        <end position="220"/>
    </location>
</feature>
<reference evidence="3" key="1">
    <citation type="submission" date="2020-12" db="EMBL/GenBank/DDBJ databases">
        <title>Prauserella sp. ASG 168, a novel actinomycete isolated from cave rock.</title>
        <authorList>
            <person name="Suriyachadkun C."/>
        </authorList>
    </citation>
    <scope>NUCLEOTIDE SEQUENCE</scope>
    <source>
        <strain evidence="3">ASG 168</strain>
    </source>
</reference>
<keyword evidence="2" id="KW-0732">Signal</keyword>
<comment type="similarity">
    <text evidence="1">Belongs to the HyuE racemase family.</text>
</comment>
<protein>
    <recommendedName>
        <fullName evidence="5">Asp/Glu racemase</fullName>
    </recommendedName>
</protein>
<dbReference type="InterPro" id="IPR015942">
    <property type="entry name" value="Asp/Glu/hydantoin_racemase"/>
</dbReference>
<keyword evidence="4" id="KW-1185">Reference proteome</keyword>
<organism evidence="3 4">
    <name type="scientific">Prauserella cavernicola</name>
    <dbReference type="NCBI Taxonomy" id="2800127"/>
    <lineage>
        <taxon>Bacteria</taxon>
        <taxon>Bacillati</taxon>
        <taxon>Actinomycetota</taxon>
        <taxon>Actinomycetes</taxon>
        <taxon>Pseudonocardiales</taxon>
        <taxon>Pseudonocardiaceae</taxon>
        <taxon>Prauserella</taxon>
    </lineage>
</organism>
<evidence type="ECO:0000256" key="1">
    <source>
        <dbReference type="ARBA" id="ARBA00038414"/>
    </source>
</evidence>
<dbReference type="EMBL" id="JAENJH010000001">
    <property type="protein sequence ID" value="MBK1783963.1"/>
    <property type="molecule type" value="Genomic_DNA"/>
</dbReference>
<dbReference type="Gene3D" id="3.40.50.12500">
    <property type="match status" value="1"/>
</dbReference>
<dbReference type="RefSeq" id="WP_200315650.1">
    <property type="nucleotide sequence ID" value="NZ_JAENJH010000001.1"/>
</dbReference>
<accession>A0A934QQ13</accession>
<evidence type="ECO:0000256" key="2">
    <source>
        <dbReference type="SAM" id="SignalP"/>
    </source>
</evidence>
<dbReference type="Pfam" id="PF01177">
    <property type="entry name" value="Asp_Glu_race"/>
    <property type="match status" value="1"/>
</dbReference>
<name>A0A934QQ13_9PSEU</name>
<gene>
    <name evidence="3" type="ORF">JHE00_06430</name>
</gene>
<feature type="signal peptide" evidence="2">
    <location>
        <begin position="1"/>
        <end position="19"/>
    </location>
</feature>